<keyword evidence="7" id="KW-0443">Lipid metabolism</keyword>
<evidence type="ECO:0000313" key="10">
    <source>
        <dbReference type="EMBL" id="VEU43323.1"/>
    </source>
</evidence>
<evidence type="ECO:0000256" key="1">
    <source>
        <dbReference type="ARBA" id="ARBA00004229"/>
    </source>
</evidence>
<evidence type="ECO:0000256" key="7">
    <source>
        <dbReference type="ARBA" id="ARBA00023098"/>
    </source>
</evidence>
<evidence type="ECO:0000259" key="9">
    <source>
        <dbReference type="Pfam" id="PF01764"/>
    </source>
</evidence>
<keyword evidence="3" id="KW-0934">Plastid</keyword>
<dbReference type="SUPFAM" id="SSF53474">
    <property type="entry name" value="alpha/beta-Hydrolases"/>
    <property type="match status" value="1"/>
</dbReference>
<dbReference type="GO" id="GO:0016042">
    <property type="term" value="P:lipid catabolic process"/>
    <property type="evidence" value="ECO:0007669"/>
    <property type="project" value="UniProtKB-KW"/>
</dbReference>
<keyword evidence="6" id="KW-0442">Lipid degradation</keyword>
<feature type="region of interest" description="Disordered" evidence="8">
    <location>
        <begin position="24"/>
        <end position="52"/>
    </location>
</feature>
<evidence type="ECO:0000256" key="3">
    <source>
        <dbReference type="ARBA" id="ARBA00022640"/>
    </source>
</evidence>
<dbReference type="PANTHER" id="PTHR31403:SF7">
    <property type="entry name" value="PHOSPHOLIPASE A1-IGAMMA3, CHLOROPLASTIC"/>
    <property type="match status" value="1"/>
</dbReference>
<dbReference type="Pfam" id="PF01764">
    <property type="entry name" value="Lipase_3"/>
    <property type="match status" value="1"/>
</dbReference>
<feature type="region of interest" description="Disordered" evidence="8">
    <location>
        <begin position="323"/>
        <end position="382"/>
    </location>
</feature>
<evidence type="ECO:0000256" key="4">
    <source>
        <dbReference type="ARBA" id="ARBA00022801"/>
    </source>
</evidence>
<dbReference type="GO" id="GO:0009507">
    <property type="term" value="C:chloroplast"/>
    <property type="evidence" value="ECO:0007669"/>
    <property type="project" value="UniProtKB-SubCell"/>
</dbReference>
<feature type="compositionally biased region" description="Basic and acidic residues" evidence="8">
    <location>
        <begin position="332"/>
        <end position="351"/>
    </location>
</feature>
<feature type="domain" description="Fungal lipase-type" evidence="9">
    <location>
        <begin position="390"/>
        <end position="484"/>
    </location>
</feature>
<proteinExistence type="predicted"/>
<keyword evidence="11" id="KW-1185">Reference proteome</keyword>
<dbReference type="OrthoDB" id="438440at2759"/>
<evidence type="ECO:0000256" key="6">
    <source>
        <dbReference type="ARBA" id="ARBA00022963"/>
    </source>
</evidence>
<feature type="region of interest" description="Disordered" evidence="8">
    <location>
        <begin position="258"/>
        <end position="278"/>
    </location>
</feature>
<protein>
    <recommendedName>
        <fullName evidence="9">Fungal lipase-type domain-containing protein</fullName>
    </recommendedName>
</protein>
<reference evidence="10 11" key="1">
    <citation type="submission" date="2019-01" db="EMBL/GenBank/DDBJ databases">
        <authorList>
            <person name="Ferrante I. M."/>
        </authorList>
    </citation>
    <scope>NUCLEOTIDE SEQUENCE [LARGE SCALE GENOMIC DNA]</scope>
    <source>
        <strain evidence="10 11">B856</strain>
    </source>
</reference>
<name>A0A448ZMV8_9STRA</name>
<dbReference type="AlphaFoldDB" id="A0A448ZMV8"/>
<dbReference type="EMBL" id="CAACVS010000532">
    <property type="protein sequence ID" value="VEU43323.1"/>
    <property type="molecule type" value="Genomic_DNA"/>
</dbReference>
<accession>A0A448ZMV8</accession>
<dbReference type="Gene3D" id="3.40.50.1820">
    <property type="entry name" value="alpha/beta hydrolase"/>
    <property type="match status" value="2"/>
</dbReference>
<evidence type="ECO:0000256" key="2">
    <source>
        <dbReference type="ARBA" id="ARBA00022528"/>
    </source>
</evidence>
<organism evidence="10 11">
    <name type="scientific">Pseudo-nitzschia multistriata</name>
    <dbReference type="NCBI Taxonomy" id="183589"/>
    <lineage>
        <taxon>Eukaryota</taxon>
        <taxon>Sar</taxon>
        <taxon>Stramenopiles</taxon>
        <taxon>Ochrophyta</taxon>
        <taxon>Bacillariophyta</taxon>
        <taxon>Bacillariophyceae</taxon>
        <taxon>Bacillariophycidae</taxon>
        <taxon>Bacillariales</taxon>
        <taxon>Bacillariaceae</taxon>
        <taxon>Pseudo-nitzschia</taxon>
    </lineage>
</organism>
<evidence type="ECO:0000256" key="5">
    <source>
        <dbReference type="ARBA" id="ARBA00022946"/>
    </source>
</evidence>
<keyword evidence="2" id="KW-0150">Chloroplast</keyword>
<evidence type="ECO:0000313" key="11">
    <source>
        <dbReference type="Proteomes" id="UP000291116"/>
    </source>
</evidence>
<comment type="subcellular location">
    <subcellularLocation>
        <location evidence="1">Plastid</location>
        <location evidence="1">Chloroplast</location>
    </subcellularLocation>
</comment>
<sequence>MTKTDGIFFTPSSLLKNLRQTTLGSATENDNNDDESINDETKNSSDDLGEPLPIDLPLNDLALLNEEDIRNPSLFSELYSMAYVSAAIFALADVRSAAREGIIKVSDECSIQNLPVTTEDIIDVFGANEEQLKLILKEDDFSLLKKLSERTEMLRNKNTPDKPNALTMVLECTLDHFGDDNVARDCVYLIFKNDLNKRITLCFRGSITLQDWIKDSKVFVDNIPNPVADRHGQAPTIGVHQGFKEYLYGTSTSSSFGSLMESSSKREPDSAPCSVRDADESRTNINSWKFNSIASAFLKWKEKVSKSEVDIGGSVNKDITYAKTSDSNDVDDGQRNDHGDMTGKVEKEKYNNDIGDNDENPRNADPSEMPGNTENPNEDVAFPPVHNCRLDKILDELERLRKSYNDYSIYITGHSLGGALGLLTALEAGSRFGEKHLPVTYVGIANPRGGTEGFRDAVSVLEKEGKLRCVCVHGVHDIVPMIPASSLNRATKKRFCQSGIQMLLEKDKLEIRYSPKPDDNYNKRVRKALSSAHKIKERHHYITYLNELRGFSKALRELHINDYYNMIYESEIFVPSERKSTPMEIKVNTDCDA</sequence>
<dbReference type="InterPro" id="IPR029058">
    <property type="entry name" value="AB_hydrolase_fold"/>
</dbReference>
<evidence type="ECO:0000256" key="8">
    <source>
        <dbReference type="SAM" id="MobiDB-lite"/>
    </source>
</evidence>
<dbReference type="InterPro" id="IPR002921">
    <property type="entry name" value="Fungal_lipase-type"/>
</dbReference>
<keyword evidence="4" id="KW-0378">Hydrolase</keyword>
<gene>
    <name evidence="10" type="ORF">PSNMU_V1.4_AUG-EV-PASAV3_0102340</name>
</gene>
<dbReference type="PANTHER" id="PTHR31403">
    <property type="entry name" value="PHOSPHOLIPASE A1-IBETA2, CHLOROPLASTIC"/>
    <property type="match status" value="1"/>
</dbReference>
<keyword evidence="5" id="KW-0809">Transit peptide</keyword>
<dbReference type="GO" id="GO:0004620">
    <property type="term" value="F:phospholipase activity"/>
    <property type="evidence" value="ECO:0007669"/>
    <property type="project" value="UniProtKB-ARBA"/>
</dbReference>
<dbReference type="Proteomes" id="UP000291116">
    <property type="component" value="Unassembled WGS sequence"/>
</dbReference>